<dbReference type="InterPro" id="IPR038071">
    <property type="entry name" value="UROD/MetE-like_sf"/>
</dbReference>
<dbReference type="EMBL" id="DVHE01000060">
    <property type="protein sequence ID" value="HIR51216.1"/>
    <property type="molecule type" value="Genomic_DNA"/>
</dbReference>
<sequence length="409" mass="46346">MTDAEILRPLAARYHEAAQSEENRAHMQLHRDINEKRGGRPIVLIDEIPWHEMNFDGSLTLRCQDPYLREVEQYLRRQLYQWDHMRADMVLPPWYGVEKVVHTTDCGVTIACQEVKGEEGAVQSHRYVGQFETMEDLQKLHNETVTYDAAETARRLALAEEAIGTELPVRVVGISAGYGTACKTWDDIAQLVPLEDLLMRLLIDPDFMHALAGKLTDILLDCYRQYDSLGLWETEAFWLHGTAALTDGFEAPDGNPARRNVWGRGLAQILSSVSPEMHEEFDIVYQQRAQAGFGRVYYGCCEPLDQKLEQVEKVPNLWKISISPWANVDTAAEFIGGRYVLAAKPSPSNLAGSRLDEDVVRGELRRIVDACRRNGCSCDIALKDISTVHGKPENLFRWQELAMEAVQAF</sequence>
<reference evidence="1" key="1">
    <citation type="submission" date="2020-10" db="EMBL/GenBank/DDBJ databases">
        <authorList>
            <person name="Gilroy R."/>
        </authorList>
    </citation>
    <scope>NUCLEOTIDE SEQUENCE</scope>
    <source>
        <strain evidence="1">ChiBcec15-4380</strain>
    </source>
</reference>
<accession>A0A9D1IWZ3</accession>
<proteinExistence type="predicted"/>
<evidence type="ECO:0008006" key="3">
    <source>
        <dbReference type="Google" id="ProtNLM"/>
    </source>
</evidence>
<name>A0A9D1IWZ3_9FIRM</name>
<comment type="caution">
    <text evidence="1">The sequence shown here is derived from an EMBL/GenBank/DDBJ whole genome shotgun (WGS) entry which is preliminary data.</text>
</comment>
<dbReference type="AlphaFoldDB" id="A0A9D1IWZ3"/>
<reference evidence="1" key="2">
    <citation type="journal article" date="2021" name="PeerJ">
        <title>Extensive microbial diversity within the chicken gut microbiome revealed by metagenomics and culture.</title>
        <authorList>
            <person name="Gilroy R."/>
            <person name="Ravi A."/>
            <person name="Getino M."/>
            <person name="Pursley I."/>
            <person name="Horton D.L."/>
            <person name="Alikhan N.F."/>
            <person name="Baker D."/>
            <person name="Gharbi K."/>
            <person name="Hall N."/>
            <person name="Watson M."/>
            <person name="Adriaenssens E.M."/>
            <person name="Foster-Nyarko E."/>
            <person name="Jarju S."/>
            <person name="Secka A."/>
            <person name="Antonio M."/>
            <person name="Oren A."/>
            <person name="Chaudhuri R.R."/>
            <person name="La Ragione R."/>
            <person name="Hildebrand F."/>
            <person name="Pallen M.J."/>
        </authorList>
    </citation>
    <scope>NUCLEOTIDE SEQUENCE</scope>
    <source>
        <strain evidence="1">ChiBcec15-4380</strain>
    </source>
</reference>
<evidence type="ECO:0000313" key="1">
    <source>
        <dbReference type="EMBL" id="HIR51216.1"/>
    </source>
</evidence>
<organism evidence="1 2">
    <name type="scientific">Candidatus Avoscillospira avicola</name>
    <dbReference type="NCBI Taxonomy" id="2840706"/>
    <lineage>
        <taxon>Bacteria</taxon>
        <taxon>Bacillati</taxon>
        <taxon>Bacillota</taxon>
        <taxon>Clostridia</taxon>
        <taxon>Eubacteriales</taxon>
        <taxon>Oscillospiraceae</taxon>
        <taxon>Oscillospiraceae incertae sedis</taxon>
        <taxon>Candidatus Avoscillospira</taxon>
    </lineage>
</organism>
<gene>
    <name evidence="1" type="ORF">IAA53_08010</name>
</gene>
<dbReference type="Gene3D" id="3.20.20.210">
    <property type="match status" value="1"/>
</dbReference>
<evidence type="ECO:0000313" key="2">
    <source>
        <dbReference type="Proteomes" id="UP000824239"/>
    </source>
</evidence>
<protein>
    <recommendedName>
        <fullName evidence="3">Uroporphyrinogen decarboxylase (URO-D) domain-containing protein</fullName>
    </recommendedName>
</protein>
<dbReference type="Proteomes" id="UP000824239">
    <property type="component" value="Unassembled WGS sequence"/>
</dbReference>